<dbReference type="PANTHER" id="PTHR42945:SF1">
    <property type="entry name" value="HISTIDINE BIOSYNTHESIS BIFUNCTIONAL PROTEIN HIS7"/>
    <property type="match status" value="1"/>
</dbReference>
<dbReference type="SUPFAM" id="SSF141734">
    <property type="entry name" value="HisI-like"/>
    <property type="match status" value="1"/>
</dbReference>
<feature type="binding site" evidence="11">
    <location>
        <position position="78"/>
    </location>
    <ligand>
        <name>Zn(2+)</name>
        <dbReference type="ChEBI" id="CHEBI:29105"/>
        <note>ligand shared between dimeric partners</note>
    </ligand>
</feature>
<evidence type="ECO:0000259" key="12">
    <source>
        <dbReference type="Pfam" id="PF01502"/>
    </source>
</evidence>
<comment type="caution">
    <text evidence="13">The sequence shown here is derived from an EMBL/GenBank/DDBJ whole genome shotgun (WGS) entry which is preliminary data.</text>
</comment>
<comment type="subunit">
    <text evidence="11">Homodimer.</text>
</comment>
<comment type="subcellular location">
    <subcellularLocation>
        <location evidence="11">Cytoplasm</location>
    </subcellularLocation>
</comment>
<dbReference type="FunFam" id="3.10.20.810:FF:000001">
    <property type="entry name" value="Histidine biosynthesis bifunctional protein HisIE"/>
    <property type="match status" value="1"/>
</dbReference>
<evidence type="ECO:0000256" key="7">
    <source>
        <dbReference type="ARBA" id="ARBA00022490"/>
    </source>
</evidence>
<dbReference type="InterPro" id="IPR026660">
    <property type="entry name" value="PRA-CH"/>
</dbReference>
<feature type="binding site" evidence="11">
    <location>
        <position position="81"/>
    </location>
    <ligand>
        <name>Mg(2+)</name>
        <dbReference type="ChEBI" id="CHEBI:18420"/>
    </ligand>
</feature>
<keyword evidence="14" id="KW-1185">Reference proteome</keyword>
<comment type="similarity">
    <text evidence="5">In the C-terminal section; belongs to the PRA-PH family.</text>
</comment>
<dbReference type="InterPro" id="IPR002496">
    <property type="entry name" value="PRib_AMP_CycHydrolase_dom"/>
</dbReference>
<organism evidence="13 14">
    <name type="scientific">Rhodophyticola porphyridii</name>
    <dbReference type="NCBI Taxonomy" id="1852017"/>
    <lineage>
        <taxon>Bacteria</taxon>
        <taxon>Pseudomonadati</taxon>
        <taxon>Pseudomonadota</taxon>
        <taxon>Alphaproteobacteria</taxon>
        <taxon>Rhodobacterales</taxon>
        <taxon>Roseobacteraceae</taxon>
        <taxon>Rhodophyticola</taxon>
    </lineage>
</organism>
<reference evidence="13 14" key="1">
    <citation type="submission" date="2018-10" db="EMBL/GenBank/DDBJ databases">
        <authorList>
            <person name="Jung H.S."/>
            <person name="Jeon C.O."/>
        </authorList>
    </citation>
    <scope>NUCLEOTIDE SEQUENCE [LARGE SCALE GENOMIC DNA]</scope>
    <source>
        <strain evidence="13 14">MA-7-27</strain>
    </source>
</reference>
<dbReference type="AlphaFoldDB" id="A0A3L9Y817"/>
<dbReference type="InterPro" id="IPR038019">
    <property type="entry name" value="PRib_AMP_CycHydrolase_sf"/>
</dbReference>
<evidence type="ECO:0000256" key="2">
    <source>
        <dbReference type="ARBA" id="ARBA00001460"/>
    </source>
</evidence>
<comment type="catalytic activity">
    <reaction evidence="2">
        <text>1-(5-phospho-beta-D-ribosyl)-ATP + H2O = 1-(5-phospho-beta-D-ribosyl)-5'-AMP + diphosphate + H(+)</text>
        <dbReference type="Rhea" id="RHEA:22828"/>
        <dbReference type="ChEBI" id="CHEBI:15377"/>
        <dbReference type="ChEBI" id="CHEBI:15378"/>
        <dbReference type="ChEBI" id="CHEBI:33019"/>
        <dbReference type="ChEBI" id="CHEBI:59457"/>
        <dbReference type="ChEBI" id="CHEBI:73183"/>
        <dbReference type="EC" id="3.6.1.31"/>
    </reaction>
</comment>
<feature type="binding site" evidence="11">
    <location>
        <position position="101"/>
    </location>
    <ligand>
        <name>Zn(2+)</name>
        <dbReference type="ChEBI" id="CHEBI:29105"/>
        <note>ligand shared between dimeric partners</note>
    </ligand>
</feature>
<keyword evidence="9 11" id="KW-0378">Hydrolase</keyword>
<feature type="binding site" evidence="11">
    <location>
        <position position="77"/>
    </location>
    <ligand>
        <name>Mg(2+)</name>
        <dbReference type="ChEBI" id="CHEBI:18420"/>
    </ligand>
</feature>
<comment type="pathway">
    <text evidence="4">Amino-acid biosynthesis; L-histidine biosynthesis; L-histidine from 5-phospho-alpha-D-ribose 1-diphosphate: step 2/9.</text>
</comment>
<dbReference type="EMBL" id="RCNT01000004">
    <property type="protein sequence ID" value="RMA42443.1"/>
    <property type="molecule type" value="Genomic_DNA"/>
</dbReference>
<comment type="similarity">
    <text evidence="11">Belongs to the PRA-CH family.</text>
</comment>
<evidence type="ECO:0000256" key="11">
    <source>
        <dbReference type="HAMAP-Rule" id="MF_01021"/>
    </source>
</evidence>
<accession>A0A3L9Y817</accession>
<dbReference type="GO" id="GO:0005737">
    <property type="term" value="C:cytoplasm"/>
    <property type="evidence" value="ECO:0007669"/>
    <property type="project" value="UniProtKB-SubCell"/>
</dbReference>
<evidence type="ECO:0000256" key="8">
    <source>
        <dbReference type="ARBA" id="ARBA00022605"/>
    </source>
</evidence>
<keyword evidence="8 11" id="KW-0028">Amino-acid biosynthesis</keyword>
<dbReference type="EC" id="3.5.4.19" evidence="11"/>
<proteinExistence type="inferred from homology"/>
<dbReference type="GO" id="GO:0008270">
    <property type="term" value="F:zinc ion binding"/>
    <property type="evidence" value="ECO:0007669"/>
    <property type="project" value="UniProtKB-UniRule"/>
</dbReference>
<dbReference type="RefSeq" id="WP_121897924.1">
    <property type="nucleotide sequence ID" value="NZ_RCNT01000004.1"/>
</dbReference>
<feature type="domain" description="Phosphoribosyl-AMP cyclohydrolase" evidence="12">
    <location>
        <begin position="30"/>
        <end position="103"/>
    </location>
</feature>
<evidence type="ECO:0000256" key="4">
    <source>
        <dbReference type="ARBA" id="ARBA00005204"/>
    </source>
</evidence>
<dbReference type="Gene3D" id="3.10.20.810">
    <property type="entry name" value="Phosphoribosyl-AMP cyclohydrolase"/>
    <property type="match status" value="1"/>
</dbReference>
<dbReference type="GO" id="GO:0004635">
    <property type="term" value="F:phosphoribosyl-AMP cyclohydrolase activity"/>
    <property type="evidence" value="ECO:0007669"/>
    <property type="project" value="UniProtKB-UniRule"/>
</dbReference>
<comment type="cofactor">
    <cofactor evidence="11">
        <name>Zn(2+)</name>
        <dbReference type="ChEBI" id="CHEBI:29105"/>
    </cofactor>
    <text evidence="11">Binds 1 zinc ion per subunit.</text>
</comment>
<evidence type="ECO:0000256" key="5">
    <source>
        <dbReference type="ARBA" id="ARBA00007731"/>
    </source>
</evidence>
<feature type="binding site" evidence="11">
    <location>
        <position position="94"/>
    </location>
    <ligand>
        <name>Zn(2+)</name>
        <dbReference type="ChEBI" id="CHEBI:29105"/>
        <note>ligand shared between dimeric partners</note>
    </ligand>
</feature>
<gene>
    <name evidence="11 13" type="primary">hisI</name>
    <name evidence="13" type="ORF">D9R08_10125</name>
</gene>
<dbReference type="HAMAP" id="MF_01021">
    <property type="entry name" value="HisI"/>
    <property type="match status" value="1"/>
</dbReference>
<name>A0A3L9Y817_9RHOB</name>
<dbReference type="PANTHER" id="PTHR42945">
    <property type="entry name" value="HISTIDINE BIOSYNTHESIS BIFUNCTIONAL PROTEIN"/>
    <property type="match status" value="1"/>
</dbReference>
<dbReference type="GO" id="GO:0004636">
    <property type="term" value="F:phosphoribosyl-ATP diphosphatase activity"/>
    <property type="evidence" value="ECO:0007669"/>
    <property type="project" value="UniProtKB-EC"/>
</dbReference>
<evidence type="ECO:0000256" key="6">
    <source>
        <dbReference type="ARBA" id="ARBA00008299"/>
    </source>
</evidence>
<dbReference type="OrthoDB" id="9795769at2"/>
<sequence length="118" mass="13343">MRFDPATLSYNSDGLVPVIAQEAETGEVLMLAWMNAEAVARTLATDRVTYWSRSRQAFWIKGETSGHVQHLVEMRVDCDRDALLVLVRQEGPACHTNRRVCFYTAVRDGDELELMAPD</sequence>
<feature type="binding site" evidence="11">
    <location>
        <position position="79"/>
    </location>
    <ligand>
        <name>Mg(2+)</name>
        <dbReference type="ChEBI" id="CHEBI:18420"/>
    </ligand>
</feature>
<protein>
    <recommendedName>
        <fullName evidence="11">Phosphoribosyl-AMP cyclohydrolase</fullName>
        <shortName evidence="11">PRA-CH</shortName>
        <ecNumber evidence="11">3.5.4.19</ecNumber>
    </recommendedName>
</protein>
<dbReference type="NCBIfam" id="NF000768">
    <property type="entry name" value="PRK00051.1"/>
    <property type="match status" value="1"/>
</dbReference>
<evidence type="ECO:0000256" key="1">
    <source>
        <dbReference type="ARBA" id="ARBA00000024"/>
    </source>
</evidence>
<dbReference type="GO" id="GO:0000105">
    <property type="term" value="P:L-histidine biosynthetic process"/>
    <property type="evidence" value="ECO:0007669"/>
    <property type="project" value="UniProtKB-UniRule"/>
</dbReference>
<comment type="similarity">
    <text evidence="6">In the N-terminal section; belongs to the PRA-CH family.</text>
</comment>
<evidence type="ECO:0000313" key="13">
    <source>
        <dbReference type="EMBL" id="RMA42443.1"/>
    </source>
</evidence>
<dbReference type="UniPathway" id="UPA00031">
    <property type="reaction ID" value="UER00008"/>
</dbReference>
<evidence type="ECO:0000256" key="10">
    <source>
        <dbReference type="ARBA" id="ARBA00023102"/>
    </source>
</evidence>
<keyword evidence="11" id="KW-0460">Magnesium</keyword>
<keyword evidence="11" id="KW-0479">Metal-binding</keyword>
<evidence type="ECO:0000256" key="9">
    <source>
        <dbReference type="ARBA" id="ARBA00022801"/>
    </source>
</evidence>
<comment type="catalytic activity">
    <reaction evidence="1 11">
        <text>1-(5-phospho-beta-D-ribosyl)-5'-AMP + H2O = 1-(5-phospho-beta-D-ribosyl)-5-[(5-phospho-beta-D-ribosylamino)methylideneamino]imidazole-4-carboxamide</text>
        <dbReference type="Rhea" id="RHEA:20049"/>
        <dbReference type="ChEBI" id="CHEBI:15377"/>
        <dbReference type="ChEBI" id="CHEBI:58435"/>
        <dbReference type="ChEBI" id="CHEBI:59457"/>
        <dbReference type="EC" id="3.5.4.19"/>
    </reaction>
</comment>
<keyword evidence="7 11" id="KW-0963">Cytoplasm</keyword>
<comment type="function">
    <text evidence="11">Catalyzes the hydrolysis of the adenine ring of phosphoribosyl-AMP.</text>
</comment>
<evidence type="ECO:0000256" key="3">
    <source>
        <dbReference type="ARBA" id="ARBA00005169"/>
    </source>
</evidence>
<evidence type="ECO:0000313" key="14">
    <source>
        <dbReference type="Proteomes" id="UP000281343"/>
    </source>
</evidence>
<comment type="cofactor">
    <cofactor evidence="11">
        <name>Mg(2+)</name>
        <dbReference type="ChEBI" id="CHEBI:18420"/>
    </cofactor>
    <text evidence="11">Binds 1 Mg(2+) ion per subunit.</text>
</comment>
<dbReference type="Pfam" id="PF01502">
    <property type="entry name" value="PRA-CH"/>
    <property type="match status" value="1"/>
</dbReference>
<dbReference type="GO" id="GO:0000287">
    <property type="term" value="F:magnesium ion binding"/>
    <property type="evidence" value="ECO:0007669"/>
    <property type="project" value="UniProtKB-UniRule"/>
</dbReference>
<keyword evidence="11" id="KW-0862">Zinc</keyword>
<comment type="pathway">
    <text evidence="3 11">Amino-acid biosynthesis; L-histidine biosynthesis; L-histidine from 5-phospho-alpha-D-ribose 1-diphosphate: step 3/9.</text>
</comment>
<keyword evidence="10 11" id="KW-0368">Histidine biosynthesis</keyword>
<dbReference type="Proteomes" id="UP000281343">
    <property type="component" value="Unassembled WGS sequence"/>
</dbReference>